<proteinExistence type="predicted"/>
<dbReference type="PANTHER" id="PTHR43381:SF4">
    <property type="entry name" value="EUKARYOTIC TRANSLATION INITIATION FACTOR 5B"/>
    <property type="match status" value="1"/>
</dbReference>
<dbReference type="Pfam" id="PF11987">
    <property type="entry name" value="IF-2"/>
    <property type="match status" value="1"/>
</dbReference>
<dbReference type="GO" id="GO:0005525">
    <property type="term" value="F:GTP binding"/>
    <property type="evidence" value="ECO:0007669"/>
    <property type="project" value="UniProtKB-KW"/>
</dbReference>
<evidence type="ECO:0000259" key="3">
    <source>
        <dbReference type="Pfam" id="PF11987"/>
    </source>
</evidence>
<evidence type="ECO:0000313" key="5">
    <source>
        <dbReference type="EMBL" id="GAH52209.1"/>
    </source>
</evidence>
<feature type="domain" description="Elongation factor Tu-type" evidence="4">
    <location>
        <begin position="174"/>
        <end position="244"/>
    </location>
</feature>
<evidence type="ECO:0000259" key="4">
    <source>
        <dbReference type="Pfam" id="PF14578"/>
    </source>
</evidence>
<name>X1HEE7_9ZZZZ</name>
<dbReference type="InterPro" id="IPR029459">
    <property type="entry name" value="EFTU-type"/>
</dbReference>
<dbReference type="AlphaFoldDB" id="X1HEE7"/>
<dbReference type="PANTHER" id="PTHR43381">
    <property type="entry name" value="TRANSLATION INITIATION FACTOR IF-2-RELATED"/>
    <property type="match status" value="1"/>
</dbReference>
<evidence type="ECO:0000256" key="1">
    <source>
        <dbReference type="ARBA" id="ARBA00022741"/>
    </source>
</evidence>
<dbReference type="EMBL" id="BARU01020718">
    <property type="protein sequence ID" value="GAH52209.1"/>
    <property type="molecule type" value="Genomic_DNA"/>
</dbReference>
<dbReference type="Gene3D" id="3.40.50.10050">
    <property type="entry name" value="Translation initiation factor IF- 2, domain 3"/>
    <property type="match status" value="1"/>
</dbReference>
<dbReference type="Gene3D" id="3.40.50.300">
    <property type="entry name" value="P-loop containing nucleotide triphosphate hydrolases"/>
    <property type="match status" value="1"/>
</dbReference>
<organism evidence="5">
    <name type="scientific">marine sediment metagenome</name>
    <dbReference type="NCBI Taxonomy" id="412755"/>
    <lineage>
        <taxon>unclassified sequences</taxon>
        <taxon>metagenomes</taxon>
        <taxon>ecological metagenomes</taxon>
    </lineage>
</organism>
<reference evidence="5" key="1">
    <citation type="journal article" date="2014" name="Front. Microbiol.">
        <title>High frequency of phylogenetically diverse reductive dehalogenase-homologous genes in deep subseafloor sedimentary metagenomes.</title>
        <authorList>
            <person name="Kawai M."/>
            <person name="Futagami T."/>
            <person name="Toyoda A."/>
            <person name="Takaki Y."/>
            <person name="Nishi S."/>
            <person name="Hori S."/>
            <person name="Arai W."/>
            <person name="Tsubouchi T."/>
            <person name="Morono Y."/>
            <person name="Uchiyama I."/>
            <person name="Ito T."/>
            <person name="Fujiyama A."/>
            <person name="Inagaki F."/>
            <person name="Takami H."/>
        </authorList>
    </citation>
    <scope>NUCLEOTIDE SEQUENCE</scope>
    <source>
        <strain evidence="5">Expedition CK06-06</strain>
    </source>
</reference>
<dbReference type="GO" id="GO:0005737">
    <property type="term" value="C:cytoplasm"/>
    <property type="evidence" value="ECO:0007669"/>
    <property type="project" value="TreeGrafter"/>
</dbReference>
<comment type="caution">
    <text evidence="5">The sequence shown here is derived from an EMBL/GenBank/DDBJ whole genome shotgun (WGS) entry which is preliminary data.</text>
</comment>
<feature type="domain" description="Translation initiation factor IF- 2" evidence="3">
    <location>
        <begin position="69"/>
        <end position="152"/>
    </location>
</feature>
<sequence>LRKSCVQEGEAGGITQKISFTLYPIEQLKTACPLIDKQKIKLDIPGFLFIDTPGHAAFTNLRKRGGSLADSLGSLEALLLMLKQEKILVVKVGIGNINKNDIINAKANLKINELDAIIVGFNVGVDEEAKEIKGNIKILTDDVIYKLIENLKEFRQEKRKEIEKKRLMELSPLAKTKVLHQYVFKNTNPAIFGVKVETGKIIPRMDLINEKGEKIGKIKNMQSENKSVEEATEPQELAISVPGINFERRMKNVGFLYSDITESQFRNFKKNKDLLSSSEINLLQE</sequence>
<dbReference type="Pfam" id="PF14578">
    <property type="entry name" value="GTP_EFTU_D4"/>
    <property type="match status" value="1"/>
</dbReference>
<keyword evidence="1" id="KW-0547">Nucleotide-binding</keyword>
<evidence type="ECO:0000256" key="2">
    <source>
        <dbReference type="ARBA" id="ARBA00023134"/>
    </source>
</evidence>
<protein>
    <recommendedName>
        <fullName evidence="6">Tr-type G domain-containing protein</fullName>
    </recommendedName>
</protein>
<dbReference type="GO" id="GO:0003743">
    <property type="term" value="F:translation initiation factor activity"/>
    <property type="evidence" value="ECO:0007669"/>
    <property type="project" value="TreeGrafter"/>
</dbReference>
<dbReference type="InterPro" id="IPR027417">
    <property type="entry name" value="P-loop_NTPase"/>
</dbReference>
<dbReference type="InterPro" id="IPR036925">
    <property type="entry name" value="TIF_IF2_dom3_sf"/>
</dbReference>
<dbReference type="InterPro" id="IPR023115">
    <property type="entry name" value="TIF_IF2_dom3"/>
</dbReference>
<feature type="non-terminal residue" evidence="5">
    <location>
        <position position="1"/>
    </location>
</feature>
<gene>
    <name evidence="5" type="ORF">S03H2_33980</name>
</gene>
<evidence type="ECO:0008006" key="6">
    <source>
        <dbReference type="Google" id="ProtNLM"/>
    </source>
</evidence>
<dbReference type="InterPro" id="IPR015760">
    <property type="entry name" value="TIF_IF2"/>
</dbReference>
<dbReference type="Gene3D" id="2.40.30.10">
    <property type="entry name" value="Translation factors"/>
    <property type="match status" value="1"/>
</dbReference>
<dbReference type="SUPFAM" id="SSF52156">
    <property type="entry name" value="Initiation factor IF2/eIF5b, domain 3"/>
    <property type="match status" value="1"/>
</dbReference>
<dbReference type="InterPro" id="IPR009000">
    <property type="entry name" value="Transl_B-barrel_sf"/>
</dbReference>
<feature type="non-terminal residue" evidence="5">
    <location>
        <position position="285"/>
    </location>
</feature>
<keyword evidence="2" id="KW-0342">GTP-binding</keyword>
<dbReference type="SUPFAM" id="SSF50447">
    <property type="entry name" value="Translation proteins"/>
    <property type="match status" value="1"/>
</dbReference>
<accession>X1HEE7</accession>